<reference evidence="2" key="2">
    <citation type="submission" date="2023-07" db="EMBL/GenBank/DDBJ databases">
        <title>Evaluation of the beneficial properties of pineapple isolates.</title>
        <authorList>
            <person name="Adefiranye O."/>
        </authorList>
    </citation>
    <scope>NUCLEOTIDE SEQUENCE</scope>
    <source>
        <strain evidence="2">PAPLE_T1</strain>
    </source>
</reference>
<keyword evidence="1" id="KW-0812">Transmembrane</keyword>
<feature type="transmembrane region" description="Helical" evidence="1">
    <location>
        <begin position="108"/>
        <end position="129"/>
    </location>
</feature>
<evidence type="ECO:0000313" key="4">
    <source>
        <dbReference type="Proteomes" id="UP000242470"/>
    </source>
</evidence>
<organism evidence="3 4">
    <name type="scientific">Staphylococcus auricularis</name>
    <dbReference type="NCBI Taxonomy" id="29379"/>
    <lineage>
        <taxon>Bacteria</taxon>
        <taxon>Bacillati</taxon>
        <taxon>Bacillota</taxon>
        <taxon>Bacilli</taxon>
        <taxon>Bacillales</taxon>
        <taxon>Staphylococcaceae</taxon>
        <taxon>Staphylococcus</taxon>
    </lineage>
</organism>
<accession>A0AAP8PQM6</accession>
<evidence type="ECO:0000313" key="3">
    <source>
        <dbReference type="EMBL" id="PNZ69319.1"/>
    </source>
</evidence>
<dbReference type="AlphaFoldDB" id="A0AAP8PQM6"/>
<keyword evidence="1" id="KW-0472">Membrane</keyword>
<dbReference type="Proteomes" id="UP001171687">
    <property type="component" value="Unassembled WGS sequence"/>
</dbReference>
<sequence length="151" mass="17602">MSLDTFKQQVRKQLWFLNKNEKAQLETVFSNLEQSSTDIDTKKPVRFANSFLKTYVFKKKQPSTGQFFLLLFCMIFVYVILLGLFLFGLLTSLAAVQSFVNPEVQRSMLVVILTLIGAILLIVLSIFFIKQLTGYFTKKLLEYKMNRLRHE</sequence>
<evidence type="ECO:0008006" key="5">
    <source>
        <dbReference type="Google" id="ProtNLM"/>
    </source>
</evidence>
<evidence type="ECO:0000256" key="1">
    <source>
        <dbReference type="SAM" id="Phobius"/>
    </source>
</evidence>
<comment type="caution">
    <text evidence="3">The sequence shown here is derived from an EMBL/GenBank/DDBJ whole genome shotgun (WGS) entry which is preliminary data.</text>
</comment>
<dbReference type="RefSeq" id="WP_059108150.1">
    <property type="nucleotide sequence ID" value="NZ_AP024589.1"/>
</dbReference>
<dbReference type="EMBL" id="PPQW01000004">
    <property type="protein sequence ID" value="PNZ69319.1"/>
    <property type="molecule type" value="Genomic_DNA"/>
</dbReference>
<gene>
    <name evidence="3" type="ORF">CD158_00955</name>
    <name evidence="2" type="ORF">QYH67_04570</name>
</gene>
<dbReference type="Proteomes" id="UP000242470">
    <property type="component" value="Unassembled WGS sequence"/>
</dbReference>
<dbReference type="GeneID" id="64981945"/>
<name>A0AAP8PQM6_9STAP</name>
<evidence type="ECO:0000313" key="2">
    <source>
        <dbReference type="EMBL" id="MDN4532864.1"/>
    </source>
</evidence>
<keyword evidence="1" id="KW-1133">Transmembrane helix</keyword>
<feature type="transmembrane region" description="Helical" evidence="1">
    <location>
        <begin position="67"/>
        <end position="96"/>
    </location>
</feature>
<reference evidence="3 4" key="1">
    <citation type="submission" date="2017-08" db="EMBL/GenBank/DDBJ databases">
        <title>Draft genome sequences of 64 type strains of genus Staph aureus.</title>
        <authorList>
            <person name="Cole K."/>
            <person name="Golubchik T."/>
            <person name="Russell J."/>
            <person name="Foster D."/>
            <person name="Llewelyn M."/>
            <person name="Wilson D."/>
            <person name="Crook D."/>
            <person name="Paul J."/>
        </authorList>
    </citation>
    <scope>NUCLEOTIDE SEQUENCE [LARGE SCALE GENOMIC DNA]</scope>
    <source>
        <strain evidence="3 4">NCTC 12101</strain>
    </source>
</reference>
<dbReference type="EMBL" id="JAUHQC010000006">
    <property type="protein sequence ID" value="MDN4532864.1"/>
    <property type="molecule type" value="Genomic_DNA"/>
</dbReference>
<proteinExistence type="predicted"/>
<protein>
    <recommendedName>
        <fullName evidence="5">Staphylococcal protein</fullName>
    </recommendedName>
</protein>